<feature type="region of interest" description="Disordered" evidence="1">
    <location>
        <begin position="17"/>
        <end position="58"/>
    </location>
</feature>
<protein>
    <submittedName>
        <fullName evidence="2">Uncharacterized protein</fullName>
    </submittedName>
</protein>
<dbReference type="VEuPathDB" id="TriTrypDB:TcG_02592"/>
<dbReference type="VEuPathDB" id="TriTrypDB:TcCLB.510119.40"/>
<evidence type="ECO:0000313" key="2">
    <source>
        <dbReference type="EMBL" id="PWU89579.1"/>
    </source>
</evidence>
<dbReference type="VEuPathDB" id="TriTrypDB:Tc_MARK_5611"/>
<proteinExistence type="predicted"/>
<dbReference type="EMBL" id="PRFA01000058">
    <property type="protein sequence ID" value="PWU89579.1"/>
    <property type="molecule type" value="Genomic_DNA"/>
</dbReference>
<sequence>MWRRGVAGVMARGARGFLSQAPAQPPRQSINVHARSATSPRHKKHQQANKPRPVQAHRRFSWRTSPPILWLVDNAMPIAIYQLFLEAGCTGVFAWLLLHDRVTTAGIKASLHRYHYPFTGLVDWEGGRHKDGWTVAGCRIDADKLTALHTGHNIANGLLPLQVAVLALTYPAVARAWALAAQGPLATRLLRVKERCAVRSVHDRVEAAASHPFGKPKHPRRR</sequence>
<dbReference type="VEuPathDB" id="TriTrypDB:BCY84_20725"/>
<dbReference type="Proteomes" id="UP000246121">
    <property type="component" value="Unassembled WGS sequence"/>
</dbReference>
<feature type="compositionally biased region" description="Polar residues" evidence="1">
    <location>
        <begin position="26"/>
        <end position="39"/>
    </location>
</feature>
<dbReference type="VEuPathDB" id="TriTrypDB:TcCLB.508949.20"/>
<dbReference type="VEuPathDB" id="TriTrypDB:TcCL_NonESM12268"/>
<gene>
    <name evidence="2" type="ORF">C4B63_58g77</name>
</gene>
<evidence type="ECO:0000256" key="1">
    <source>
        <dbReference type="SAM" id="MobiDB-lite"/>
    </source>
</evidence>
<comment type="caution">
    <text evidence="2">The sequence shown here is derived from an EMBL/GenBank/DDBJ whole genome shotgun (WGS) entry which is preliminary data.</text>
</comment>
<dbReference type="AlphaFoldDB" id="A0A2V2UZR6"/>
<dbReference type="VEuPathDB" id="TriTrypDB:C4B63_58g77"/>
<dbReference type="VEuPathDB" id="TriTrypDB:TcBrA4_0047500"/>
<dbReference type="VEuPathDB" id="TriTrypDB:C3747_144g127"/>
<reference evidence="2 3" key="1">
    <citation type="journal article" date="2018" name="Microb. Genom.">
        <title>Expanding an expanded genome: long-read sequencing of Trypanosoma cruzi.</title>
        <authorList>
            <person name="Berna L."/>
            <person name="Rodriguez M."/>
            <person name="Chiribao M.L."/>
            <person name="Parodi-Talice A."/>
            <person name="Pita S."/>
            <person name="Rijo G."/>
            <person name="Alvarez-Valin F."/>
            <person name="Robello C."/>
        </authorList>
    </citation>
    <scope>NUCLEOTIDE SEQUENCE [LARGE SCALE GENOMIC DNA]</scope>
    <source>
        <strain evidence="2 3">Dm28c</strain>
    </source>
</reference>
<organism evidence="2 3">
    <name type="scientific">Trypanosoma cruzi</name>
    <dbReference type="NCBI Taxonomy" id="5693"/>
    <lineage>
        <taxon>Eukaryota</taxon>
        <taxon>Discoba</taxon>
        <taxon>Euglenozoa</taxon>
        <taxon>Kinetoplastea</taxon>
        <taxon>Metakinetoplastina</taxon>
        <taxon>Trypanosomatida</taxon>
        <taxon>Trypanosomatidae</taxon>
        <taxon>Trypanosoma</taxon>
        <taxon>Schizotrypanum</taxon>
    </lineage>
</organism>
<accession>A0A2V2UZR6</accession>
<name>A0A2V2UZR6_TRYCR</name>
<dbReference type="VEuPathDB" id="TriTrypDB:ECC02_013494"/>
<evidence type="ECO:0000313" key="3">
    <source>
        <dbReference type="Proteomes" id="UP000246121"/>
    </source>
</evidence>